<evidence type="ECO:0000313" key="1">
    <source>
        <dbReference type="EMBL" id="KZZ93770.1"/>
    </source>
</evidence>
<comment type="caution">
    <text evidence="1">The sequence shown here is derived from an EMBL/GenBank/DDBJ whole genome shotgun (WGS) entry which is preliminary data.</text>
</comment>
<dbReference type="InterPro" id="IPR036770">
    <property type="entry name" value="Ankyrin_rpt-contain_sf"/>
</dbReference>
<organism evidence="1 2">
    <name type="scientific">Moelleriella libera RCEF 2490</name>
    <dbReference type="NCBI Taxonomy" id="1081109"/>
    <lineage>
        <taxon>Eukaryota</taxon>
        <taxon>Fungi</taxon>
        <taxon>Dikarya</taxon>
        <taxon>Ascomycota</taxon>
        <taxon>Pezizomycotina</taxon>
        <taxon>Sordariomycetes</taxon>
        <taxon>Hypocreomycetidae</taxon>
        <taxon>Hypocreales</taxon>
        <taxon>Clavicipitaceae</taxon>
        <taxon>Moelleriella</taxon>
    </lineage>
</organism>
<dbReference type="AlphaFoldDB" id="A0A166P106"/>
<sequence length="113" mass="12002">MHCFGLEVTRKSASLAGSRGRGNATELHPAATSGDVLKIQLRLDQAAGTLAAQAKDNYGRKAMHHAAERGLAEIVGSTGQEKLREYAGSTWKNVLTLGRERKSVGCGRGPSQK</sequence>
<dbReference type="EMBL" id="AZGY01000012">
    <property type="protein sequence ID" value="KZZ93770.1"/>
    <property type="molecule type" value="Genomic_DNA"/>
</dbReference>
<accession>A0A166P106</accession>
<proteinExistence type="predicted"/>
<dbReference type="Gene3D" id="1.25.40.20">
    <property type="entry name" value="Ankyrin repeat-containing domain"/>
    <property type="match status" value="1"/>
</dbReference>
<protein>
    <submittedName>
        <fullName evidence="1">Ankyrin repeat-containing domain protein</fullName>
    </submittedName>
</protein>
<name>A0A166P106_9HYPO</name>
<evidence type="ECO:0000313" key="2">
    <source>
        <dbReference type="Proteomes" id="UP000078544"/>
    </source>
</evidence>
<keyword evidence="2" id="KW-1185">Reference proteome</keyword>
<dbReference type="OrthoDB" id="539213at2759"/>
<gene>
    <name evidence="1" type="ORF">AAL_05486</name>
</gene>
<reference evidence="1 2" key="1">
    <citation type="journal article" date="2016" name="Genome Biol. Evol.">
        <title>Divergent and convergent evolution of fungal pathogenicity.</title>
        <authorList>
            <person name="Shang Y."/>
            <person name="Xiao G."/>
            <person name="Zheng P."/>
            <person name="Cen K."/>
            <person name="Zhan S."/>
            <person name="Wang C."/>
        </authorList>
    </citation>
    <scope>NUCLEOTIDE SEQUENCE [LARGE SCALE GENOMIC DNA]</scope>
    <source>
        <strain evidence="1 2">RCEF 2490</strain>
    </source>
</reference>
<dbReference type="Proteomes" id="UP000078544">
    <property type="component" value="Unassembled WGS sequence"/>
</dbReference>